<dbReference type="Pfam" id="PF00117">
    <property type="entry name" value="GATase"/>
    <property type="match status" value="1"/>
</dbReference>
<dbReference type="PANTHER" id="PTHR11922">
    <property type="entry name" value="GMP SYNTHASE-RELATED"/>
    <property type="match status" value="1"/>
</dbReference>
<dbReference type="Pfam" id="PF00958">
    <property type="entry name" value="GMP_synt_C"/>
    <property type="match status" value="1"/>
</dbReference>
<protein>
    <recommendedName>
        <fullName evidence="2">GMP synthase (glutamine-hydrolyzing)</fullName>
        <ecNumber evidence="2">6.3.5.2</ecNumber>
    </recommendedName>
    <alternativeName>
        <fullName evidence="9">Glutamine amidotransferase</fullName>
    </alternativeName>
</protein>
<evidence type="ECO:0000256" key="5">
    <source>
        <dbReference type="ARBA" id="ARBA00022749"/>
    </source>
</evidence>
<dbReference type="PRINTS" id="PR00097">
    <property type="entry name" value="ANTSNTHASEII"/>
</dbReference>
<evidence type="ECO:0000256" key="4">
    <source>
        <dbReference type="ARBA" id="ARBA00022741"/>
    </source>
</evidence>
<dbReference type="InterPro" id="IPR004739">
    <property type="entry name" value="GMP_synth_GATase"/>
</dbReference>
<evidence type="ECO:0000313" key="12">
    <source>
        <dbReference type="EMBL" id="KAH0624096.1"/>
    </source>
</evidence>
<reference evidence="12 13" key="1">
    <citation type="journal article" date="2022" name="Gigascience">
        <title>A chromosome-level genome assembly and annotation of the desert horned lizard, Phrynosoma platyrhinos, provides insight into chromosomal rearrangements among reptiles.</title>
        <authorList>
            <person name="Koochekian N."/>
            <person name="Ascanio A."/>
            <person name="Farleigh K."/>
            <person name="Card D.C."/>
            <person name="Schield D.R."/>
            <person name="Castoe T.A."/>
            <person name="Jezkova T."/>
        </authorList>
    </citation>
    <scope>NUCLEOTIDE SEQUENCE [LARGE SCALE GENOMIC DNA]</scope>
    <source>
        <strain evidence="12">NK-2021</strain>
    </source>
</reference>
<accession>A0ABQ7T3H2</accession>
<organism evidence="12 13">
    <name type="scientific">Phrynosoma platyrhinos</name>
    <name type="common">Desert horned lizard</name>
    <dbReference type="NCBI Taxonomy" id="52577"/>
    <lineage>
        <taxon>Eukaryota</taxon>
        <taxon>Metazoa</taxon>
        <taxon>Chordata</taxon>
        <taxon>Craniata</taxon>
        <taxon>Vertebrata</taxon>
        <taxon>Euteleostomi</taxon>
        <taxon>Lepidosauria</taxon>
        <taxon>Squamata</taxon>
        <taxon>Bifurcata</taxon>
        <taxon>Unidentata</taxon>
        <taxon>Episquamata</taxon>
        <taxon>Toxicofera</taxon>
        <taxon>Iguania</taxon>
        <taxon>Phrynosomatidae</taxon>
        <taxon>Phrynosomatinae</taxon>
        <taxon>Phrynosoma</taxon>
    </lineage>
</organism>
<feature type="binding site" evidence="10">
    <location>
        <begin position="161"/>
        <end position="167"/>
    </location>
    <ligand>
        <name>ATP</name>
        <dbReference type="ChEBI" id="CHEBI:30616"/>
    </ligand>
</feature>
<dbReference type="Gene3D" id="3.40.50.880">
    <property type="match status" value="1"/>
</dbReference>
<dbReference type="EC" id="6.3.5.2" evidence="2"/>
<keyword evidence="13" id="KW-1185">Reference proteome</keyword>
<dbReference type="PANTHER" id="PTHR11922:SF2">
    <property type="entry name" value="GMP SYNTHASE [GLUTAMINE-HYDROLYZING]"/>
    <property type="match status" value="1"/>
</dbReference>
<keyword evidence="3" id="KW-0436">Ligase</keyword>
<dbReference type="SUPFAM" id="SSF54810">
    <property type="entry name" value="GMP synthetase C-terminal dimerisation domain"/>
    <property type="match status" value="2"/>
</dbReference>
<dbReference type="SUPFAM" id="SSF52402">
    <property type="entry name" value="Adenine nucleotide alpha hydrolases-like"/>
    <property type="match status" value="1"/>
</dbReference>
<comment type="pathway">
    <text evidence="1">Purine metabolism; GMP biosynthesis; GMP from XMP (L-Gln route): step 1/1.</text>
</comment>
<name>A0ABQ7T3H2_PHRPL</name>
<proteinExistence type="predicted"/>
<dbReference type="PROSITE" id="PS51553">
    <property type="entry name" value="GMPS_ATP_PPASE"/>
    <property type="match status" value="1"/>
</dbReference>
<dbReference type="SUPFAM" id="SSF52317">
    <property type="entry name" value="Class I glutamine amidotransferase-like"/>
    <property type="match status" value="1"/>
</dbReference>
<keyword evidence="8" id="KW-0315">Glutamine amidotransferase</keyword>
<evidence type="ECO:0000256" key="6">
    <source>
        <dbReference type="ARBA" id="ARBA00022755"/>
    </source>
</evidence>
<dbReference type="Gene3D" id="3.30.300.10">
    <property type="match status" value="2"/>
</dbReference>
<evidence type="ECO:0000259" key="11">
    <source>
        <dbReference type="PROSITE" id="PS51553"/>
    </source>
</evidence>
<keyword evidence="5 10" id="KW-0332">GMP biosynthesis</keyword>
<feature type="domain" description="GMPS ATP-PPase" evidence="11">
    <location>
        <begin position="134"/>
        <end position="330"/>
    </location>
</feature>
<evidence type="ECO:0000256" key="9">
    <source>
        <dbReference type="ARBA" id="ARBA00031356"/>
    </source>
</evidence>
<dbReference type="PRINTS" id="PR00096">
    <property type="entry name" value="GATASE"/>
</dbReference>
<dbReference type="CDD" id="cd01997">
    <property type="entry name" value="GMP_synthase_C"/>
    <property type="match status" value="1"/>
</dbReference>
<evidence type="ECO:0000256" key="10">
    <source>
        <dbReference type="PROSITE-ProRule" id="PRU00886"/>
    </source>
</evidence>
<dbReference type="InterPro" id="IPR001674">
    <property type="entry name" value="GMP_synth_C"/>
</dbReference>
<dbReference type="NCBIfam" id="TIGR00888">
    <property type="entry name" value="guaA_Nterm"/>
    <property type="match status" value="1"/>
</dbReference>
<sequence>MENAGEDLKDGLCRYEGAVVILDAGAQYGKVIDRRVREMFVQSEIFPLETPAFAIKEQGFRAIIISGGPNSVYAEDAPWFDPAIFTIGKPVLGICYGMQMMNKVFGGTVHKKDVREDGVFNITVDNTCSLFRGLQKEELVLLTHGDSVDKVADGFKVVAQSGNVIAAIANESKKLYGAQFHPEVSLTVNGKIMLKNFLYDIAGCSGTFTVQNRELECIQDIKEKVGSSKVLVLLSGGVDSTIANEVIGEMNLKPEEVFLAQGTLRPDLIESASVVASGKAEVIKTHHNDTELIRKLREEGKVIEPLKDFHKDEVRVLGRELGLPEELVSRHPFPGPGLAIRVICAEEPYVCKDFPETNNILKILADFSASVKKPHTLLQRVKACTTEEDQEKLMQITSLHSLNAFLLPIKTVGVQGDCRSYSYVCGISSKDAPHWESLMFLARLIPRMCHNINRVVYVFGPPVKEPPTDVTPTFLTTGVLSTLRQADFEAHNILRESGYSGKISQMPVILTPLHFDRDPLQKQPSCQRSVVIRTFITSDFMTGIAATPGNEIPEEVVLKMVTEIKKIPGISRVMYDLTSKPPGTTEWE</sequence>
<comment type="caution">
    <text evidence="12">The sequence shown here is derived from an EMBL/GenBank/DDBJ whole genome shotgun (WGS) entry which is preliminary data.</text>
</comment>
<gene>
    <name evidence="12" type="ORF">JD844_007459</name>
</gene>
<dbReference type="InterPro" id="IPR029062">
    <property type="entry name" value="Class_I_gatase-like"/>
</dbReference>
<evidence type="ECO:0000256" key="2">
    <source>
        <dbReference type="ARBA" id="ARBA00012746"/>
    </source>
</evidence>
<keyword evidence="6 10" id="KW-0658">Purine biosynthesis</keyword>
<keyword evidence="7 10" id="KW-0067">ATP-binding</keyword>
<evidence type="ECO:0000256" key="7">
    <source>
        <dbReference type="ARBA" id="ARBA00022840"/>
    </source>
</evidence>
<evidence type="ECO:0000313" key="13">
    <source>
        <dbReference type="Proteomes" id="UP000826234"/>
    </source>
</evidence>
<dbReference type="PROSITE" id="PS51273">
    <property type="entry name" value="GATASE_TYPE_1"/>
    <property type="match status" value="1"/>
</dbReference>
<evidence type="ECO:0000256" key="3">
    <source>
        <dbReference type="ARBA" id="ARBA00022598"/>
    </source>
</evidence>
<dbReference type="Gene3D" id="3.40.50.620">
    <property type="entry name" value="HUPs"/>
    <property type="match status" value="2"/>
</dbReference>
<dbReference type="EMBL" id="JAIPUX010001880">
    <property type="protein sequence ID" value="KAH0624096.1"/>
    <property type="molecule type" value="Genomic_DNA"/>
</dbReference>
<evidence type="ECO:0000256" key="8">
    <source>
        <dbReference type="ARBA" id="ARBA00022962"/>
    </source>
</evidence>
<dbReference type="InterPro" id="IPR025777">
    <property type="entry name" value="GMPS_ATP_PPase_dom"/>
</dbReference>
<keyword evidence="4 10" id="KW-0547">Nucleotide-binding</keyword>
<evidence type="ECO:0000256" key="1">
    <source>
        <dbReference type="ARBA" id="ARBA00005153"/>
    </source>
</evidence>
<dbReference type="Proteomes" id="UP000826234">
    <property type="component" value="Unassembled WGS sequence"/>
</dbReference>
<dbReference type="CDD" id="cd01742">
    <property type="entry name" value="GATase1_GMP_Synthase"/>
    <property type="match status" value="1"/>
</dbReference>
<dbReference type="InterPro" id="IPR014729">
    <property type="entry name" value="Rossmann-like_a/b/a_fold"/>
</dbReference>
<dbReference type="InterPro" id="IPR017926">
    <property type="entry name" value="GATASE"/>
</dbReference>